<keyword evidence="2" id="KW-0732">Signal</keyword>
<feature type="transmembrane region" description="Helical" evidence="1">
    <location>
        <begin position="189"/>
        <end position="209"/>
    </location>
</feature>
<evidence type="ECO:0000256" key="2">
    <source>
        <dbReference type="SAM" id="SignalP"/>
    </source>
</evidence>
<keyword evidence="1" id="KW-0472">Membrane</keyword>
<evidence type="ECO:0000256" key="1">
    <source>
        <dbReference type="SAM" id="Phobius"/>
    </source>
</evidence>
<feature type="signal peptide" evidence="2">
    <location>
        <begin position="1"/>
        <end position="25"/>
    </location>
</feature>
<dbReference type="GO" id="GO:0016020">
    <property type="term" value="C:membrane"/>
    <property type="evidence" value="ECO:0007669"/>
    <property type="project" value="TreeGrafter"/>
</dbReference>
<sequence length="279" mass="29700">MLVTKTLEYLFYLALFAFMCKYAQAASVQPTEAPAVATETLRKPQKADSLLNGCETSSFSWMCLKIEFVKIMEKLAEQEELNVLPGISVVKDENATELKTSELMAEVARSYPSDPSTRLNGYIVAKLENLLKTRFLRFRLLDDKPLVEGRKHKFGKKGGLEALVAAGVMMKGMLMAMGLGAIALMAGKALMAALMALTLSGVLGLKSLAGGGGKSTTYEIVAKPIYTSSHSHSVTHEDGGHGHSPHFAAGGGGGGTASGFGFGGYARSLKVDQSANQIQ</sequence>
<organism evidence="3">
    <name type="scientific">Drosophila rhopaloa</name>
    <name type="common">Fruit fly</name>
    <dbReference type="NCBI Taxonomy" id="1041015"/>
    <lineage>
        <taxon>Eukaryota</taxon>
        <taxon>Metazoa</taxon>
        <taxon>Ecdysozoa</taxon>
        <taxon>Arthropoda</taxon>
        <taxon>Hexapoda</taxon>
        <taxon>Insecta</taxon>
        <taxon>Pterygota</taxon>
        <taxon>Neoptera</taxon>
        <taxon>Endopterygota</taxon>
        <taxon>Diptera</taxon>
        <taxon>Brachycera</taxon>
        <taxon>Muscomorpha</taxon>
        <taxon>Ephydroidea</taxon>
        <taxon>Drosophilidae</taxon>
        <taxon>Drosophila</taxon>
        <taxon>Sophophora</taxon>
    </lineage>
</organism>
<dbReference type="OrthoDB" id="6627399at2759"/>
<accession>A0A6P4EDG4</accession>
<feature type="transmembrane region" description="Helical" evidence="1">
    <location>
        <begin position="160"/>
        <end position="183"/>
    </location>
</feature>
<keyword evidence="1" id="KW-0812">Transmembrane</keyword>
<reference evidence="3" key="1">
    <citation type="submission" date="2025-08" db="UniProtKB">
        <authorList>
            <consortium name="RefSeq"/>
        </authorList>
    </citation>
    <scope>IDENTIFICATION</scope>
</reference>
<evidence type="ECO:0000313" key="3">
    <source>
        <dbReference type="RefSeq" id="XP_016971376.1"/>
    </source>
</evidence>
<gene>
    <name evidence="3" type="primary">LOC108038992</name>
</gene>
<dbReference type="RefSeq" id="XP_016971376.1">
    <property type="nucleotide sequence ID" value="XM_017115887.1"/>
</dbReference>
<keyword evidence="1" id="KW-1133">Transmembrane helix</keyword>
<feature type="chain" id="PRO_5027761059" evidence="2">
    <location>
        <begin position="26"/>
        <end position="279"/>
    </location>
</feature>
<name>A0A6P4EDG4_DRORH</name>
<dbReference type="Pfam" id="PF07898">
    <property type="entry name" value="DUF1676"/>
    <property type="match status" value="1"/>
</dbReference>
<dbReference type="AlphaFoldDB" id="A0A6P4EDG4"/>
<dbReference type="PANTHER" id="PTHR21879:SF9">
    <property type="entry name" value="OSIRIS 16"/>
    <property type="match status" value="1"/>
</dbReference>
<dbReference type="InterPro" id="IPR012464">
    <property type="entry name" value="DUF1676"/>
</dbReference>
<dbReference type="RefSeq" id="XP_016971376.2">
    <property type="nucleotide sequence ID" value="XM_017115887.2"/>
</dbReference>
<protein>
    <submittedName>
        <fullName evidence="3">Uncharacterized protein LOC108038992</fullName>
    </submittedName>
</protein>
<proteinExistence type="predicted"/>
<dbReference type="PANTHER" id="PTHR21879">
    <property type="entry name" value="FI03362P-RELATED-RELATED"/>
    <property type="match status" value="1"/>
</dbReference>